<dbReference type="Gene3D" id="1.25.40.10">
    <property type="entry name" value="Tetratricopeptide repeat domain"/>
    <property type="match status" value="3"/>
</dbReference>
<sequence>MVKANTRLSRHRQPTEKSQQGDFFSDAMNERLLSSGQESREEFNLPFHSHNNNIRGRHDTSVPPWDNRAAPPGSVESDPHLSSQQISYPNQHRYHNARPIEANNQWNQYTSESGLSRHTRDANSKNIWSTKRLLPKVSDTSFYSASTNPSIGAFSDDAQHSQFQRSTHENHENSIRDISGSINRLHLKGLSSDSKTTAASISSNNTYSSNTIPGVVAASSGSTGGTAESSLTGQRHQPNYLHCRQHGQSMMNSSAKIYYPTLHAMQQKPPPGFVSEEGNSIYPKNSISTRDNTNRHSNRYQNDSRRGNSKKQIGKRHEGQNTDRKHKTELEDSNRVKGNRHRKNRSKQPHLQTGLEFDNNSFGIGEERSTTSSRAIRVIMNPQEKDATSSGASLSSSNASTLAANRLPLDLLTEDNSQTIAGTTTISSKLSNRAILPSINDAELEYLRDEDDDYTDGDEEDSYFVGADLSIDNTTITNHSKKNDWLLRMNRRLVEVPVGNLDPSSTPISAIMNAWAKTKSSHGASMVEKWLNRAQEEFDAGNAKVVPTNKMFTMAVDAWAKSGEGVSAAQRAETILHHMNKKYQTTGLENLRPTTGIFNAVINAWARSKEKIAPSRAEQILKWMDNLHKANPSIQPDKYTFNTVIHAYAKSGGAGAAKKAQELLSRMHLMNQQGNNLVKPDTITYNVVINSLAKSGGKNAAREAEKLLGKMHVLYENGDLNVKPNVVTYGAVIDAYAKSGEKNAAARADALLAKMIHLNQMDPTIHSDLSPNTYVFNTVINAHAKSKEHDAASKAEEMLMAMNRLHVQGMPDLKPDAFTYTAVIDAWAKSGYRGAAARADQLLDTMESKYLAGDMGLKPNTFTYNAVINALAKSGEPSAAARAERVLHNMVNRHKHGGSDDVKPTTINFNSVLDAWAKSGGGRKAAERAEEILEWMDRLYKSGNYSVRPDTITFNAVLDAWARSGDRMAAHRAEQILDHMDELYREGNQGVKPDTYTYNTLINAHAKSSEKGSAARAEHVLQVMKQRYLDGDGDFKPNTRTHTSVIDAWAKSGEKGAARRAEQILNNMIATFEESGDYNSKPNVHTANAVCNACAFTKIEEDRRDALQIAFRVYDWLAAQPNMEPDAYTYTILLSVCSNLIPREDRSSRFSHAKSFFEKCCESGHVNDYVLRKLRQTVSEQEYLTFVDYQGASTLPSSWTRKIGHRNTRFSNSAGGGNSVRSKNSTRSNYSKRRNYGT</sequence>
<dbReference type="InterPro" id="IPR051222">
    <property type="entry name" value="PPR/CCM1_RNA-binding"/>
</dbReference>
<feature type="compositionally biased region" description="Low complexity" evidence="2">
    <location>
        <begin position="218"/>
        <end position="233"/>
    </location>
</feature>
<dbReference type="PANTHER" id="PTHR47942">
    <property type="entry name" value="TETRATRICOPEPTIDE REPEAT (TPR)-LIKE SUPERFAMILY PROTEIN-RELATED"/>
    <property type="match status" value="1"/>
</dbReference>
<dbReference type="AlphaFoldDB" id="A0A7S4EJZ3"/>
<dbReference type="Pfam" id="PF13812">
    <property type="entry name" value="PPR_3"/>
    <property type="match status" value="3"/>
</dbReference>
<feature type="region of interest" description="Disordered" evidence="2">
    <location>
        <begin position="268"/>
        <end position="371"/>
    </location>
</feature>
<evidence type="ECO:0000256" key="1">
    <source>
        <dbReference type="ARBA" id="ARBA00022737"/>
    </source>
</evidence>
<name>A0A7S4EJZ3_9STRA</name>
<protein>
    <recommendedName>
        <fullName evidence="4">Pentacotripeptide-repeat region of PRORP domain-containing protein</fullName>
    </recommendedName>
</protein>
<dbReference type="EMBL" id="HBIX01014130">
    <property type="protein sequence ID" value="CAE0717618.1"/>
    <property type="molecule type" value="Transcribed_RNA"/>
</dbReference>
<dbReference type="SUPFAM" id="SSF48208">
    <property type="entry name" value="Six-hairpin glycosidases"/>
    <property type="match status" value="1"/>
</dbReference>
<accession>A0A7S4EJZ3</accession>
<feature type="compositionally biased region" description="Polar residues" evidence="2">
    <location>
        <begin position="1209"/>
        <end position="1229"/>
    </location>
</feature>
<reference evidence="3" key="1">
    <citation type="submission" date="2021-01" db="EMBL/GenBank/DDBJ databases">
        <authorList>
            <person name="Corre E."/>
            <person name="Pelletier E."/>
            <person name="Niang G."/>
            <person name="Scheremetjew M."/>
            <person name="Finn R."/>
            <person name="Kale V."/>
            <person name="Holt S."/>
            <person name="Cochrane G."/>
            <person name="Meng A."/>
            <person name="Brown T."/>
            <person name="Cohen L."/>
        </authorList>
    </citation>
    <scope>NUCLEOTIDE SEQUENCE</scope>
    <source>
        <strain evidence="3">10249 10 AB</strain>
    </source>
</reference>
<keyword evidence="1" id="KW-0677">Repeat</keyword>
<gene>
    <name evidence="3" type="ORF">PAUS00366_LOCUS10370</name>
</gene>
<dbReference type="InterPro" id="IPR011990">
    <property type="entry name" value="TPR-like_helical_dom_sf"/>
</dbReference>
<feature type="compositionally biased region" description="Polar residues" evidence="2">
    <location>
        <begin position="282"/>
        <end position="291"/>
    </location>
</feature>
<evidence type="ECO:0000313" key="3">
    <source>
        <dbReference type="EMBL" id="CAE0717618.1"/>
    </source>
</evidence>
<proteinExistence type="predicted"/>
<dbReference type="InterPro" id="IPR002885">
    <property type="entry name" value="PPR_rpt"/>
</dbReference>
<feature type="compositionally biased region" description="Basic and acidic residues" evidence="2">
    <location>
        <begin position="315"/>
        <end position="335"/>
    </location>
</feature>
<feature type="region of interest" description="Disordered" evidence="2">
    <location>
        <begin position="218"/>
        <end position="237"/>
    </location>
</feature>
<feature type="region of interest" description="Disordered" evidence="2">
    <location>
        <begin position="1"/>
        <end position="25"/>
    </location>
</feature>
<feature type="region of interest" description="Disordered" evidence="2">
    <location>
        <begin position="46"/>
        <end position="84"/>
    </location>
</feature>
<evidence type="ECO:0000256" key="2">
    <source>
        <dbReference type="SAM" id="MobiDB-lite"/>
    </source>
</evidence>
<feature type="compositionally biased region" description="Basic residues" evidence="2">
    <location>
        <begin position="337"/>
        <end position="348"/>
    </location>
</feature>
<dbReference type="InterPro" id="IPR008928">
    <property type="entry name" value="6-hairpin_glycosidase_sf"/>
</dbReference>
<organism evidence="3">
    <name type="scientific">Pseudo-nitzschia australis</name>
    <dbReference type="NCBI Taxonomy" id="44445"/>
    <lineage>
        <taxon>Eukaryota</taxon>
        <taxon>Sar</taxon>
        <taxon>Stramenopiles</taxon>
        <taxon>Ochrophyta</taxon>
        <taxon>Bacillariophyta</taxon>
        <taxon>Bacillariophyceae</taxon>
        <taxon>Bacillariophycidae</taxon>
        <taxon>Bacillariales</taxon>
        <taxon>Bacillariaceae</taxon>
        <taxon>Pseudo-nitzschia</taxon>
    </lineage>
</organism>
<evidence type="ECO:0008006" key="4">
    <source>
        <dbReference type="Google" id="ProtNLM"/>
    </source>
</evidence>
<dbReference type="PANTHER" id="PTHR47942:SF63">
    <property type="entry name" value="PENTATRICOPEPTIDE REPEAT-CONTAINING PROTEIN"/>
    <property type="match status" value="1"/>
</dbReference>
<dbReference type="GO" id="GO:0005975">
    <property type="term" value="P:carbohydrate metabolic process"/>
    <property type="evidence" value="ECO:0007669"/>
    <property type="project" value="InterPro"/>
</dbReference>
<feature type="region of interest" description="Disordered" evidence="2">
    <location>
        <begin position="1206"/>
        <end position="1238"/>
    </location>
</feature>